<dbReference type="Pfam" id="PF01923">
    <property type="entry name" value="Cob_adeno_trans"/>
    <property type="match status" value="1"/>
</dbReference>
<accession>A0A3N4P249</accession>
<comment type="similarity">
    <text evidence="1 6">Belongs to the Cob(I)alamin adenosyltransferase family.</text>
</comment>
<dbReference type="PANTHER" id="PTHR12213">
    <property type="entry name" value="CORRINOID ADENOSYLTRANSFERASE"/>
    <property type="match status" value="1"/>
</dbReference>
<keyword evidence="5 6" id="KW-0067">ATP-binding</keyword>
<dbReference type="EMBL" id="RPFJ01000006">
    <property type="protein sequence ID" value="RPD98660.1"/>
    <property type="molecule type" value="Genomic_DNA"/>
</dbReference>
<protein>
    <recommendedName>
        <fullName evidence="6">Corrinoid adenosyltransferase</fullName>
        <ecNumber evidence="6">2.5.1.17</ecNumber>
    </recommendedName>
    <alternativeName>
        <fullName evidence="6">Cob(II)alamin adenosyltransferase</fullName>
    </alternativeName>
    <alternativeName>
        <fullName evidence="6">Cob(II)yrinic acid a,c-diamide adenosyltransferase</fullName>
    </alternativeName>
    <alternativeName>
        <fullName evidence="6">Cobinamide/cobalamin adenosyltransferase</fullName>
    </alternativeName>
</protein>
<keyword evidence="4 6" id="KW-0547">Nucleotide-binding</keyword>
<dbReference type="OrthoDB" id="9778896at2"/>
<keyword evidence="3 6" id="KW-0808">Transferase</keyword>
<proteinExistence type="inferred from homology"/>
<feature type="domain" description="Cobalamin adenosyltransferase-like" evidence="7">
    <location>
        <begin position="3"/>
        <end position="173"/>
    </location>
</feature>
<keyword evidence="6" id="KW-0169">Cobalamin biosynthesis</keyword>
<sequence>MNIYTKTGDKGQTSLFGGTRVPKYHLRIEAYGTIDELNSYVGLLKDQKIDKSTADTLLKIQNELFTIGAMLATPRDKETLKNGKARLNIPKISKEEVDYLEQEIDTMQETLPPMTNFVLPGGHQTVSFCHIARCVCRRAERLTVNLNENETINELILTYLNRLSDYLFVLARKLTYDNEIKEIPWVPSKNN</sequence>
<evidence type="ECO:0000259" key="7">
    <source>
        <dbReference type="Pfam" id="PF01923"/>
    </source>
</evidence>
<keyword evidence="9" id="KW-1185">Reference proteome</keyword>
<reference evidence="8 9" key="1">
    <citation type="submission" date="2018-11" db="EMBL/GenBank/DDBJ databases">
        <title>Aureibaculum marinum gen. nov., sp. nov., a member of the family Flavobacteriaceae isolated from the Bohai Sea.</title>
        <authorList>
            <person name="Ji X."/>
        </authorList>
    </citation>
    <scope>NUCLEOTIDE SEQUENCE [LARGE SCALE GENOMIC DNA]</scope>
    <source>
        <strain evidence="8 9">BH-SD17</strain>
    </source>
</reference>
<evidence type="ECO:0000256" key="4">
    <source>
        <dbReference type="ARBA" id="ARBA00022741"/>
    </source>
</evidence>
<evidence type="ECO:0000256" key="3">
    <source>
        <dbReference type="ARBA" id="ARBA00022679"/>
    </source>
</evidence>
<dbReference type="GO" id="GO:0005524">
    <property type="term" value="F:ATP binding"/>
    <property type="evidence" value="ECO:0007669"/>
    <property type="project" value="UniProtKB-UniRule"/>
</dbReference>
<dbReference type="InterPro" id="IPR036451">
    <property type="entry name" value="CblAdoTrfase-like_sf"/>
</dbReference>
<dbReference type="RefSeq" id="WP_123896976.1">
    <property type="nucleotide sequence ID" value="NZ_RPFJ01000006.1"/>
</dbReference>
<name>A0A3N4P249_9FLAO</name>
<evidence type="ECO:0000256" key="2">
    <source>
        <dbReference type="ARBA" id="ARBA00011233"/>
    </source>
</evidence>
<dbReference type="FunFam" id="1.20.1200.10:FF:000001">
    <property type="entry name" value="Cob(I)yrinic acid a,c-diamide adenosyltransferase"/>
    <property type="match status" value="1"/>
</dbReference>
<evidence type="ECO:0000256" key="1">
    <source>
        <dbReference type="ARBA" id="ARBA00007487"/>
    </source>
</evidence>
<dbReference type="GO" id="GO:0008817">
    <property type="term" value="F:corrinoid adenosyltransferase activity"/>
    <property type="evidence" value="ECO:0007669"/>
    <property type="project" value="UniProtKB-UniRule"/>
</dbReference>
<dbReference type="UniPathway" id="UPA00148">
    <property type="reaction ID" value="UER00233"/>
</dbReference>
<dbReference type="EC" id="2.5.1.17" evidence="6"/>
<comment type="catalytic activity">
    <reaction evidence="6">
        <text>2 cob(II)alamin + reduced [electron-transfer flavoprotein] + 2 ATP = 2 adenosylcob(III)alamin + 2 triphosphate + oxidized [electron-transfer flavoprotein] + 3 H(+)</text>
        <dbReference type="Rhea" id="RHEA:28671"/>
        <dbReference type="Rhea" id="RHEA-COMP:10685"/>
        <dbReference type="Rhea" id="RHEA-COMP:10686"/>
        <dbReference type="ChEBI" id="CHEBI:15378"/>
        <dbReference type="ChEBI" id="CHEBI:16304"/>
        <dbReference type="ChEBI" id="CHEBI:18036"/>
        <dbReference type="ChEBI" id="CHEBI:18408"/>
        <dbReference type="ChEBI" id="CHEBI:30616"/>
        <dbReference type="ChEBI" id="CHEBI:57692"/>
        <dbReference type="ChEBI" id="CHEBI:58307"/>
        <dbReference type="EC" id="2.5.1.17"/>
    </reaction>
</comment>
<organism evidence="8 9">
    <name type="scientific">Aureibaculum marinum</name>
    <dbReference type="NCBI Taxonomy" id="2487930"/>
    <lineage>
        <taxon>Bacteria</taxon>
        <taxon>Pseudomonadati</taxon>
        <taxon>Bacteroidota</taxon>
        <taxon>Flavobacteriia</taxon>
        <taxon>Flavobacteriales</taxon>
        <taxon>Flavobacteriaceae</taxon>
        <taxon>Aureibaculum</taxon>
    </lineage>
</organism>
<dbReference type="InterPro" id="IPR029499">
    <property type="entry name" value="PduO-typ"/>
</dbReference>
<gene>
    <name evidence="8" type="ORF">EGM88_05580</name>
</gene>
<evidence type="ECO:0000256" key="6">
    <source>
        <dbReference type="RuleBase" id="RU366026"/>
    </source>
</evidence>
<dbReference type="PANTHER" id="PTHR12213:SF0">
    <property type="entry name" value="CORRINOID ADENOSYLTRANSFERASE MMAB"/>
    <property type="match status" value="1"/>
</dbReference>
<dbReference type="AlphaFoldDB" id="A0A3N4P249"/>
<dbReference type="GO" id="GO:0009236">
    <property type="term" value="P:cobalamin biosynthetic process"/>
    <property type="evidence" value="ECO:0007669"/>
    <property type="project" value="UniProtKB-UniRule"/>
</dbReference>
<comment type="catalytic activity">
    <reaction evidence="6">
        <text>2 cob(II)yrinate a,c diamide + reduced [electron-transfer flavoprotein] + 2 ATP = 2 adenosylcob(III)yrinate a,c-diamide + 2 triphosphate + oxidized [electron-transfer flavoprotein] + 3 H(+)</text>
        <dbReference type="Rhea" id="RHEA:11528"/>
        <dbReference type="Rhea" id="RHEA-COMP:10685"/>
        <dbReference type="Rhea" id="RHEA-COMP:10686"/>
        <dbReference type="ChEBI" id="CHEBI:15378"/>
        <dbReference type="ChEBI" id="CHEBI:18036"/>
        <dbReference type="ChEBI" id="CHEBI:30616"/>
        <dbReference type="ChEBI" id="CHEBI:57692"/>
        <dbReference type="ChEBI" id="CHEBI:58307"/>
        <dbReference type="ChEBI" id="CHEBI:58503"/>
        <dbReference type="ChEBI" id="CHEBI:58537"/>
        <dbReference type="EC" id="2.5.1.17"/>
    </reaction>
</comment>
<dbReference type="InterPro" id="IPR016030">
    <property type="entry name" value="CblAdoTrfase-like"/>
</dbReference>
<dbReference type="SUPFAM" id="SSF89028">
    <property type="entry name" value="Cobalamin adenosyltransferase-like"/>
    <property type="match status" value="1"/>
</dbReference>
<comment type="subunit">
    <text evidence="2">Homotrimer.</text>
</comment>
<dbReference type="NCBIfam" id="TIGR00636">
    <property type="entry name" value="PduO_Nterm"/>
    <property type="match status" value="1"/>
</dbReference>
<evidence type="ECO:0000256" key="5">
    <source>
        <dbReference type="ARBA" id="ARBA00022840"/>
    </source>
</evidence>
<comment type="pathway">
    <text evidence="6">Cofactor biosynthesis; adenosylcobalamin biosynthesis; adenosylcobalamin from cob(II)yrinate a,c-diamide: step 2/7.</text>
</comment>
<dbReference type="Gene3D" id="1.20.1200.10">
    <property type="entry name" value="Cobalamin adenosyltransferase-like"/>
    <property type="match status" value="1"/>
</dbReference>
<evidence type="ECO:0000313" key="9">
    <source>
        <dbReference type="Proteomes" id="UP000270856"/>
    </source>
</evidence>
<evidence type="ECO:0000313" key="8">
    <source>
        <dbReference type="EMBL" id="RPD98660.1"/>
    </source>
</evidence>
<dbReference type="Proteomes" id="UP000270856">
    <property type="component" value="Unassembled WGS sequence"/>
</dbReference>
<comment type="caution">
    <text evidence="8">The sequence shown here is derived from an EMBL/GenBank/DDBJ whole genome shotgun (WGS) entry which is preliminary data.</text>
</comment>